<sequence length="748" mass="83941">MGASLAKVRLVAAPEFDYSDVLSGLPVGLYRSTPSGQILDATPPMIQMLGYPSREALLAVNAGDLYVNPEDRRRWQALIERERVLVDFETQYRRHDGAVIWVQDRARAVAEEDGQVMYYVGILVDITARKHAEEVLRQNEASFRLLFAGNPLPMWVYDLSTLHFLEVNAAAVAHYGYTREEFLAMRITDVRPREDVERLVANLANPRPVLQSSGEWRHRRKNGQVIDVQIESHAMQFAGHNAVLVVAQDITDRKRAEEALAESEEQYRYLFENANDAIFTIDLKGNFTTLNKAAELLSGYLRGEALQKNIADVLPPEHLGTARAMLTSKLTGGDPTRYEVELLTKDGRRVPVEIATTLISRFGQPLGVQGVGRDMTERKRAEEEIKRHLNRLTALRAIDVAIASSLDLSLALNVLLDQVTSQLQVDAAAVLLFNPHTQVLELAAARGFRSHEIQRTRLRLGEGLAGRAALERRMVSSENLTDEGRSFTRADLLVKERFRSYYAAPLVAKGQVEGVLEVFHRGPFEATTDWLDFLVALAGQAAIAVDNVTLFSDVQTANMELKAAYDNTLEGWVRALDLRDKETEGHTQRVTDLTVRLARALDVPEADLLHVYRGALLHDIGKMAIPDAVLLKPGPLTPQERQVIERHPGYAYEFLSSIPYLRPALDIPYCHHEKWDGTGYPRGLKGEQIPLVARIFAVADVWDALRSDRPYRKGWSDEQALQYIREQSGTHFDPKVAGLFLKTEPLRG</sequence>
<dbReference type="InterPro" id="IPR001610">
    <property type="entry name" value="PAC"/>
</dbReference>
<dbReference type="SMART" id="SM00471">
    <property type="entry name" value="HDc"/>
    <property type="match status" value="1"/>
</dbReference>
<evidence type="ECO:0000259" key="2">
    <source>
        <dbReference type="PROSITE" id="PS50112"/>
    </source>
</evidence>
<dbReference type="SMART" id="SM00086">
    <property type="entry name" value="PAC"/>
    <property type="match status" value="3"/>
</dbReference>
<dbReference type="InterPro" id="IPR000700">
    <property type="entry name" value="PAS-assoc_C"/>
</dbReference>
<feature type="domain" description="PAC" evidence="3">
    <location>
        <begin position="212"/>
        <end position="262"/>
    </location>
</feature>
<dbReference type="Gene3D" id="3.30.450.40">
    <property type="match status" value="1"/>
</dbReference>
<dbReference type="PROSITE" id="PS51832">
    <property type="entry name" value="HD_GYP"/>
    <property type="match status" value="1"/>
</dbReference>
<evidence type="ECO:0000313" key="5">
    <source>
        <dbReference type="EMBL" id="TMJ09958.1"/>
    </source>
</evidence>
<accession>A0A537LPL7</accession>
<proteinExistence type="predicted"/>
<comment type="caution">
    <text evidence="5">The sequence shown here is derived from an EMBL/GenBank/DDBJ whole genome shotgun (WGS) entry which is preliminary data.</text>
</comment>
<dbReference type="Gene3D" id="6.10.250.490">
    <property type="match status" value="1"/>
</dbReference>
<dbReference type="InterPro" id="IPR003607">
    <property type="entry name" value="HD/PDEase_dom"/>
</dbReference>
<dbReference type="SUPFAM" id="SSF55781">
    <property type="entry name" value="GAF domain-like"/>
    <property type="match status" value="1"/>
</dbReference>
<dbReference type="Gene3D" id="1.10.3210.10">
    <property type="entry name" value="Hypothetical protein af1432"/>
    <property type="match status" value="1"/>
</dbReference>
<protein>
    <submittedName>
        <fullName evidence="5">PAS domain S-box protein</fullName>
    </submittedName>
</protein>
<dbReference type="Pfam" id="PF01590">
    <property type="entry name" value="GAF"/>
    <property type="match status" value="1"/>
</dbReference>
<dbReference type="InterPro" id="IPR035965">
    <property type="entry name" value="PAS-like_dom_sf"/>
</dbReference>
<name>A0A537LPL7_9BACT</name>
<dbReference type="SUPFAM" id="SSF109604">
    <property type="entry name" value="HD-domain/PDEase-like"/>
    <property type="match status" value="1"/>
</dbReference>
<dbReference type="InterPro" id="IPR037522">
    <property type="entry name" value="HD_GYP_dom"/>
</dbReference>
<keyword evidence="1" id="KW-0175">Coiled coil</keyword>
<dbReference type="PANTHER" id="PTHR45228:SF1">
    <property type="entry name" value="CYCLIC DI-GMP PHOSPHODIESTERASE TM_0186"/>
    <property type="match status" value="1"/>
</dbReference>
<dbReference type="CDD" id="cd00130">
    <property type="entry name" value="PAS"/>
    <property type="match status" value="3"/>
</dbReference>
<dbReference type="Pfam" id="PF13487">
    <property type="entry name" value="HD_5"/>
    <property type="match status" value="1"/>
</dbReference>
<dbReference type="Gene3D" id="3.30.450.20">
    <property type="entry name" value="PAS domain"/>
    <property type="match status" value="3"/>
</dbReference>
<dbReference type="CDD" id="cd00077">
    <property type="entry name" value="HDc"/>
    <property type="match status" value="1"/>
</dbReference>
<dbReference type="PROSITE" id="PS50113">
    <property type="entry name" value="PAC"/>
    <property type="match status" value="3"/>
</dbReference>
<dbReference type="GO" id="GO:0006355">
    <property type="term" value="P:regulation of DNA-templated transcription"/>
    <property type="evidence" value="ECO:0007669"/>
    <property type="project" value="InterPro"/>
</dbReference>
<dbReference type="InterPro" id="IPR000014">
    <property type="entry name" value="PAS"/>
</dbReference>
<dbReference type="PROSITE" id="PS50112">
    <property type="entry name" value="PAS"/>
    <property type="match status" value="2"/>
</dbReference>
<evidence type="ECO:0000259" key="3">
    <source>
        <dbReference type="PROSITE" id="PS50113"/>
    </source>
</evidence>
<dbReference type="SMART" id="SM00065">
    <property type="entry name" value="GAF"/>
    <property type="match status" value="1"/>
</dbReference>
<reference evidence="5 6" key="1">
    <citation type="journal article" date="2019" name="Nat. Microbiol.">
        <title>Mediterranean grassland soil C-N compound turnover is dependent on rainfall and depth, and is mediated by genomically divergent microorganisms.</title>
        <authorList>
            <person name="Diamond S."/>
            <person name="Andeer P.F."/>
            <person name="Li Z."/>
            <person name="Crits-Christoph A."/>
            <person name="Burstein D."/>
            <person name="Anantharaman K."/>
            <person name="Lane K.R."/>
            <person name="Thomas B.C."/>
            <person name="Pan C."/>
            <person name="Northen T.R."/>
            <person name="Banfield J.F."/>
        </authorList>
    </citation>
    <scope>NUCLEOTIDE SEQUENCE [LARGE SCALE GENOMIC DNA]</scope>
    <source>
        <strain evidence="5">NP_1</strain>
    </source>
</reference>
<dbReference type="InterPro" id="IPR029016">
    <property type="entry name" value="GAF-like_dom_sf"/>
</dbReference>
<feature type="coiled-coil region" evidence="1">
    <location>
        <begin position="246"/>
        <end position="273"/>
    </location>
</feature>
<dbReference type="InterPro" id="IPR013767">
    <property type="entry name" value="PAS_fold"/>
</dbReference>
<dbReference type="AlphaFoldDB" id="A0A537LPL7"/>
<dbReference type="Pfam" id="PF13426">
    <property type="entry name" value="PAS_9"/>
    <property type="match status" value="2"/>
</dbReference>
<feature type="domain" description="PAS" evidence="2">
    <location>
        <begin position="139"/>
        <end position="213"/>
    </location>
</feature>
<dbReference type="PANTHER" id="PTHR45228">
    <property type="entry name" value="CYCLIC DI-GMP PHOSPHODIESTERASE TM_0186-RELATED"/>
    <property type="match status" value="1"/>
</dbReference>
<evidence type="ECO:0000256" key="1">
    <source>
        <dbReference type="SAM" id="Coils"/>
    </source>
</evidence>
<dbReference type="SUPFAM" id="SSF55785">
    <property type="entry name" value="PYP-like sensor domain (PAS domain)"/>
    <property type="match status" value="3"/>
</dbReference>
<dbReference type="Pfam" id="PF00989">
    <property type="entry name" value="PAS"/>
    <property type="match status" value="1"/>
</dbReference>
<feature type="domain" description="PAC" evidence="3">
    <location>
        <begin position="86"/>
        <end position="138"/>
    </location>
</feature>
<dbReference type="InterPro" id="IPR003018">
    <property type="entry name" value="GAF"/>
</dbReference>
<organism evidence="5 6">
    <name type="scientific">Candidatus Segetimicrobium genomatis</name>
    <dbReference type="NCBI Taxonomy" id="2569760"/>
    <lineage>
        <taxon>Bacteria</taxon>
        <taxon>Bacillati</taxon>
        <taxon>Candidatus Sysuimicrobiota</taxon>
        <taxon>Candidatus Sysuimicrobiia</taxon>
        <taxon>Candidatus Sysuimicrobiales</taxon>
        <taxon>Candidatus Segetimicrobiaceae</taxon>
        <taxon>Candidatus Segetimicrobium</taxon>
    </lineage>
</organism>
<dbReference type="Proteomes" id="UP000315217">
    <property type="component" value="Unassembled WGS sequence"/>
</dbReference>
<feature type="domain" description="HD-GYP" evidence="4">
    <location>
        <begin position="561"/>
        <end position="748"/>
    </location>
</feature>
<gene>
    <name evidence="5" type="ORF">E6G98_08285</name>
</gene>
<evidence type="ECO:0000259" key="4">
    <source>
        <dbReference type="PROSITE" id="PS51832"/>
    </source>
</evidence>
<feature type="domain" description="PAS" evidence="2">
    <location>
        <begin position="263"/>
        <end position="333"/>
    </location>
</feature>
<evidence type="ECO:0000313" key="6">
    <source>
        <dbReference type="Proteomes" id="UP000315217"/>
    </source>
</evidence>
<dbReference type="NCBIfam" id="TIGR00229">
    <property type="entry name" value="sensory_box"/>
    <property type="match status" value="3"/>
</dbReference>
<feature type="domain" description="PAC" evidence="3">
    <location>
        <begin position="336"/>
        <end position="387"/>
    </location>
</feature>
<dbReference type="EMBL" id="VBAI01000138">
    <property type="protein sequence ID" value="TMJ09958.1"/>
    <property type="molecule type" value="Genomic_DNA"/>
</dbReference>
<dbReference type="SMART" id="SM00091">
    <property type="entry name" value="PAS"/>
    <property type="match status" value="3"/>
</dbReference>
<dbReference type="InterPro" id="IPR052020">
    <property type="entry name" value="Cyclic_di-GMP/3'3'-cGAMP_PDE"/>
</dbReference>